<name>A0A0D1YVF0_9EURO</name>
<evidence type="ECO:0000313" key="10">
    <source>
        <dbReference type="Proteomes" id="UP000053599"/>
    </source>
</evidence>
<dbReference type="Gene3D" id="3.40.30.10">
    <property type="entry name" value="Glutaredoxin"/>
    <property type="match status" value="1"/>
</dbReference>
<evidence type="ECO:0000259" key="7">
    <source>
        <dbReference type="PROSITE" id="PS50404"/>
    </source>
</evidence>
<dbReference type="Pfam" id="PF00043">
    <property type="entry name" value="GST_C"/>
    <property type="match status" value="1"/>
</dbReference>
<dbReference type="InterPro" id="IPR050802">
    <property type="entry name" value="EF-GSTs"/>
</dbReference>
<dbReference type="SMART" id="SM01183">
    <property type="entry name" value="EF1G"/>
    <property type="match status" value="1"/>
</dbReference>
<dbReference type="PROSITE" id="PS50404">
    <property type="entry name" value="GST_NTER"/>
    <property type="match status" value="1"/>
</dbReference>
<dbReference type="Gene3D" id="1.20.1050.10">
    <property type="match status" value="1"/>
</dbReference>
<evidence type="ECO:0000256" key="2">
    <source>
        <dbReference type="ARBA" id="ARBA00022768"/>
    </source>
</evidence>
<dbReference type="InterPro" id="IPR001662">
    <property type="entry name" value="EF1B_G_C"/>
</dbReference>
<dbReference type="InterPro" id="IPR004046">
    <property type="entry name" value="GST_C"/>
</dbReference>
<dbReference type="PROSITE" id="PS50405">
    <property type="entry name" value="GST_CTER"/>
    <property type="match status" value="1"/>
</dbReference>
<dbReference type="PANTHER" id="PTHR43986">
    <property type="entry name" value="ELONGATION FACTOR 1-GAMMA"/>
    <property type="match status" value="1"/>
</dbReference>
<dbReference type="FunFam" id="3.30.70.1010:FF:000001">
    <property type="entry name" value="Elongation factor 1-gamma 1"/>
    <property type="match status" value="1"/>
</dbReference>
<gene>
    <name evidence="9" type="ORF">PV11_01176</name>
</gene>
<reference evidence="9 10" key="1">
    <citation type="submission" date="2015-01" db="EMBL/GenBank/DDBJ databases">
        <title>The Genome Sequence of Exophiala sideris CBS121828.</title>
        <authorList>
            <consortium name="The Broad Institute Genomics Platform"/>
            <person name="Cuomo C."/>
            <person name="de Hoog S."/>
            <person name="Gorbushina A."/>
            <person name="Stielow B."/>
            <person name="Teixiera M."/>
            <person name="Abouelleil A."/>
            <person name="Chapman S.B."/>
            <person name="Priest M."/>
            <person name="Young S.K."/>
            <person name="Wortman J."/>
            <person name="Nusbaum C."/>
            <person name="Birren B."/>
        </authorList>
    </citation>
    <scope>NUCLEOTIDE SEQUENCE [LARGE SCALE GENOMIC DNA]</scope>
    <source>
        <strain evidence="9 10">CBS 121828</strain>
    </source>
</reference>
<dbReference type="Pfam" id="PF02798">
    <property type="entry name" value="GST_N"/>
    <property type="match status" value="1"/>
</dbReference>
<evidence type="ECO:0008006" key="11">
    <source>
        <dbReference type="Google" id="ProtNLM"/>
    </source>
</evidence>
<evidence type="ECO:0000259" key="8">
    <source>
        <dbReference type="PROSITE" id="PS50405"/>
    </source>
</evidence>
<sequence length="416" mass="47590">MSFGKLYGYKENARSTVLLVVAKENNLDIELVETKPPVTDTEYLKFNKLGRIPTFVGSNGFVLTETIAIAIYFASQNEKTTLLGKTKQDYASIVKWMSFSNSELLPSLGNWFQPLLGAKPYNKKVVDDSKDASQKILSVLEQHFLVNTFLVGERMTLADLFVSSQIARGFQYVLDKEWRSENPNVTRWYETIVNQPLWKAIVESPILVEEAVKYTPPKKDPKPAKAPTPAAPKAEKKPAKEEEDDDDEPKPEVKAKHPLESLPKPTLILDDWKRKYSNEETREVALPWFWEHYKPEEYSLWKVDYKYNDELTMVFMTSNLIGGFFARLEASRKYIFGAASVYGVANDSVIQGAFLVRGDEALPAFDVAPDWESYEFTKLDPSKAEDKAFVEDQWSWDKPIEVNGKKYEWADGKVFK</sequence>
<organism evidence="9 10">
    <name type="scientific">Exophiala sideris</name>
    <dbReference type="NCBI Taxonomy" id="1016849"/>
    <lineage>
        <taxon>Eukaryota</taxon>
        <taxon>Fungi</taxon>
        <taxon>Dikarya</taxon>
        <taxon>Ascomycota</taxon>
        <taxon>Pezizomycotina</taxon>
        <taxon>Eurotiomycetes</taxon>
        <taxon>Chaetothyriomycetidae</taxon>
        <taxon>Chaetothyriales</taxon>
        <taxon>Herpotrichiellaceae</taxon>
        <taxon>Exophiala</taxon>
    </lineage>
</organism>
<dbReference type="SUPFAM" id="SSF52833">
    <property type="entry name" value="Thioredoxin-like"/>
    <property type="match status" value="1"/>
</dbReference>
<dbReference type="FunFam" id="3.40.30.10:FF:000142">
    <property type="entry name" value="Elongation factor 1 gamma"/>
    <property type="match status" value="1"/>
</dbReference>
<dbReference type="GO" id="GO:0003746">
    <property type="term" value="F:translation elongation factor activity"/>
    <property type="evidence" value="ECO:0007669"/>
    <property type="project" value="UniProtKB-UniRule"/>
</dbReference>
<dbReference type="CDD" id="cd03044">
    <property type="entry name" value="GST_N_EF1Bgamma"/>
    <property type="match status" value="1"/>
</dbReference>
<feature type="region of interest" description="Disordered" evidence="5">
    <location>
        <begin position="215"/>
        <end position="257"/>
    </location>
</feature>
<dbReference type="EMBL" id="KN846951">
    <property type="protein sequence ID" value="KIV85484.1"/>
    <property type="molecule type" value="Genomic_DNA"/>
</dbReference>
<dbReference type="PROSITE" id="PS50040">
    <property type="entry name" value="EF1G_C"/>
    <property type="match status" value="1"/>
</dbReference>
<comment type="similarity">
    <text evidence="1">Belongs to the GST superfamily.</text>
</comment>
<dbReference type="InterPro" id="IPR010987">
    <property type="entry name" value="Glutathione-S-Trfase_C-like"/>
</dbReference>
<dbReference type="STRING" id="1016849.A0A0D1YVF0"/>
<dbReference type="Pfam" id="PF00647">
    <property type="entry name" value="EF1G"/>
    <property type="match status" value="1"/>
</dbReference>
<protein>
    <recommendedName>
        <fullName evidence="11">Elongation factor 1-gamma</fullName>
    </recommendedName>
</protein>
<dbReference type="InterPro" id="IPR036282">
    <property type="entry name" value="Glutathione-S-Trfase_C_sf"/>
</dbReference>
<dbReference type="HOGENOM" id="CLU_011226_3_0_1"/>
<evidence type="ECO:0000313" key="9">
    <source>
        <dbReference type="EMBL" id="KIV85484.1"/>
    </source>
</evidence>
<accession>A0A0D1YVF0</accession>
<dbReference type="SUPFAM" id="SSF47616">
    <property type="entry name" value="GST C-terminal domain-like"/>
    <property type="match status" value="1"/>
</dbReference>
<dbReference type="InterPro" id="IPR040079">
    <property type="entry name" value="Glutathione_S-Trfase"/>
</dbReference>
<evidence type="ECO:0000256" key="1">
    <source>
        <dbReference type="ARBA" id="ARBA00007409"/>
    </source>
</evidence>
<dbReference type="SFLD" id="SFLDS00019">
    <property type="entry name" value="Glutathione_Transferase_(cytos"/>
    <property type="match status" value="1"/>
</dbReference>
<dbReference type="SUPFAM" id="SSF89942">
    <property type="entry name" value="eEF1-gamma domain"/>
    <property type="match status" value="1"/>
</dbReference>
<dbReference type="InterPro" id="IPR036433">
    <property type="entry name" value="EF1B_G_C_sf"/>
</dbReference>
<evidence type="ECO:0000256" key="5">
    <source>
        <dbReference type="SAM" id="MobiDB-lite"/>
    </source>
</evidence>
<feature type="domain" description="EF-1-gamma C-terminal" evidence="6">
    <location>
        <begin position="255"/>
        <end position="416"/>
    </location>
</feature>
<keyword evidence="2 4" id="KW-0251">Elongation factor</keyword>
<proteinExistence type="inferred from homology"/>
<dbReference type="PANTHER" id="PTHR43986:SF1">
    <property type="entry name" value="ELONGATION FACTOR 1-GAMMA"/>
    <property type="match status" value="1"/>
</dbReference>
<dbReference type="Proteomes" id="UP000053599">
    <property type="component" value="Unassembled WGS sequence"/>
</dbReference>
<keyword evidence="3 4" id="KW-0648">Protein biosynthesis</keyword>
<dbReference type="Gene3D" id="3.30.70.1010">
    <property type="entry name" value="Translation elongation factor EF1B, gamma chain, conserved domain"/>
    <property type="match status" value="1"/>
</dbReference>
<dbReference type="InterPro" id="IPR036249">
    <property type="entry name" value="Thioredoxin-like_sf"/>
</dbReference>
<dbReference type="OrthoDB" id="249703at2759"/>
<dbReference type="AlphaFoldDB" id="A0A0D1YVF0"/>
<feature type="domain" description="GST C-terminal" evidence="8">
    <location>
        <begin position="86"/>
        <end position="221"/>
    </location>
</feature>
<dbReference type="InterPro" id="IPR004045">
    <property type="entry name" value="Glutathione_S-Trfase_N"/>
</dbReference>
<evidence type="ECO:0000256" key="4">
    <source>
        <dbReference type="PROSITE-ProRule" id="PRU00519"/>
    </source>
</evidence>
<evidence type="ECO:0000259" key="6">
    <source>
        <dbReference type="PROSITE" id="PS50040"/>
    </source>
</evidence>
<dbReference type="GO" id="GO:0005634">
    <property type="term" value="C:nucleus"/>
    <property type="evidence" value="ECO:0007669"/>
    <property type="project" value="TreeGrafter"/>
</dbReference>
<dbReference type="GO" id="GO:0005737">
    <property type="term" value="C:cytoplasm"/>
    <property type="evidence" value="ECO:0007669"/>
    <property type="project" value="TreeGrafter"/>
</dbReference>
<dbReference type="SFLD" id="SFLDG00358">
    <property type="entry name" value="Main_(cytGST)"/>
    <property type="match status" value="1"/>
</dbReference>
<feature type="domain" description="GST N-terminal" evidence="7">
    <location>
        <begin position="2"/>
        <end position="81"/>
    </location>
</feature>
<dbReference type="CDD" id="cd03181">
    <property type="entry name" value="GST_C_EF1Bgamma_like"/>
    <property type="match status" value="1"/>
</dbReference>
<evidence type="ECO:0000256" key="3">
    <source>
        <dbReference type="ARBA" id="ARBA00022917"/>
    </source>
</evidence>
<dbReference type="FunFam" id="1.20.1050.10:FF:000006">
    <property type="entry name" value="Elongation factor 1 gamma"/>
    <property type="match status" value="1"/>
</dbReference>